<dbReference type="EMBL" id="JAOPJF010000018">
    <property type="protein sequence ID" value="KAK1146379.1"/>
    <property type="molecule type" value="Genomic_DNA"/>
</dbReference>
<keyword evidence="1" id="KW-0436">Ligase</keyword>
<protein>
    <submittedName>
        <fullName evidence="1">Long-chain fatty acid-CoA ligase</fullName>
        <ecNumber evidence="1">6.2.1.3</ecNumber>
    </submittedName>
</protein>
<reference evidence="1 2" key="1">
    <citation type="journal article" date="2023" name="ACS Omega">
        <title>Identification of the Neoaspergillic Acid Biosynthesis Gene Cluster by Establishing an In Vitro CRISPR-Ribonucleoprotein Genetic System in Aspergillus melleus.</title>
        <authorList>
            <person name="Yuan B."/>
            <person name="Grau M.F."/>
            <person name="Murata R.M."/>
            <person name="Torok T."/>
            <person name="Venkateswaran K."/>
            <person name="Stajich J.E."/>
            <person name="Wang C.C.C."/>
        </authorList>
    </citation>
    <scope>NUCLEOTIDE SEQUENCE [LARGE SCALE GENOMIC DNA]</scope>
    <source>
        <strain evidence="1 2">IMV 1140</strain>
    </source>
</reference>
<sequence>MTSKQPTTILPKMEKKAPFSYEVPGVEKVDGETVPRRNVRCKDGLITQPDPSVRTVYDIITYAANKFGNARCIGSRTLLDVHKEKKKVKKLIDGRETEVEKEWSYFELSPYKFLSFVEFQKHVGTLGAGLKKLGLTKGDRVHLYGATSMNWLSLAHGAFTQTLTIVTAYDTLGLEGLQSSLKQTKSKVVFLDAGLLPVLIKALSEAPTVEHVILNNETKVNPEELEKLKAQFPNIHVIELDELKTLGEKNPAEHVVPEPEDLACVMYTSGTSGTPKGVTIKHKAVVASVAGATSIVGDYIGPGDGLLTYLPQAHIIEFIFENAALFWGATMGYGSPKTLTDTSVRNCKGDILEFRPSILVGVPAVWETIRKGIVAKVNAGGFITKNLFGYALTWKQFLLSTGIPGVSLLDALVFSKVREATGGRLRICMSGGGPLAKDTQKFISTAICPLISGYGLTETGGMGALNDPRALTFEAHGDIPASVEEKLVDFPEAGYLTSNNPPQGELWIRGPSVTGGYYENEEETRVALRDDGWFMTGDIAEFDKNGHVKIIDRKKNLVKTLNGEYIALEKLESIYRASPLVANICVYAAQDQQKPVAIIVPAEPALLRLARENNIQGHDLEDLVDHPQINSLVLRELQKAGRQGHLSAFEIIDGVVLDKDEWTPQNGYVTAAQKIQRKKIFEKNKKGVDRAYGKE</sequence>
<comment type="caution">
    <text evidence="1">The sequence shown here is derived from an EMBL/GenBank/DDBJ whole genome shotgun (WGS) entry which is preliminary data.</text>
</comment>
<dbReference type="EC" id="6.2.1.3" evidence="1"/>
<organism evidence="1 2">
    <name type="scientific">Aspergillus melleus</name>
    <dbReference type="NCBI Taxonomy" id="138277"/>
    <lineage>
        <taxon>Eukaryota</taxon>
        <taxon>Fungi</taxon>
        <taxon>Dikarya</taxon>
        <taxon>Ascomycota</taxon>
        <taxon>Pezizomycotina</taxon>
        <taxon>Eurotiomycetes</taxon>
        <taxon>Eurotiomycetidae</taxon>
        <taxon>Eurotiales</taxon>
        <taxon>Aspergillaceae</taxon>
        <taxon>Aspergillus</taxon>
        <taxon>Aspergillus subgen. Circumdati</taxon>
    </lineage>
</organism>
<evidence type="ECO:0000313" key="1">
    <source>
        <dbReference type="EMBL" id="KAK1146379.1"/>
    </source>
</evidence>
<keyword evidence="2" id="KW-1185">Reference proteome</keyword>
<accession>A0ACC3B7R4</accession>
<evidence type="ECO:0000313" key="2">
    <source>
        <dbReference type="Proteomes" id="UP001177260"/>
    </source>
</evidence>
<proteinExistence type="predicted"/>
<name>A0ACC3B7R4_9EURO</name>
<gene>
    <name evidence="1" type="primary">FAA4_1</name>
    <name evidence="1" type="ORF">N8T08_003166</name>
</gene>
<dbReference type="Proteomes" id="UP001177260">
    <property type="component" value="Unassembled WGS sequence"/>
</dbReference>